<sequence>MAAARKIAAILLAPMYVVESGFPITSTFPKALIAGTDFTNALNFLRSLPEPSVPMCNKSFCGGKEANPDVQLALVRFNVHGNLSPYVVQRGGWVTNVDCFLEKLSAMDFSGGGFCDAAIAEGLSEVLKMCPPPNEGQTQQNNGFRRHCILVAGSNPFPLPTIVYRPPDDGEAQAKSSSYDAETLVKSFKQCHVSLSVICPRQLLKLKSIYNAGKRNHTAVDYTIDIVTNPHYLVLISEDFKSALVDVNRLGIKTLPSVHSTSNTKGASVSGTSSSCSSSEWKSVPVQFIRCPSAYYDSSITVMAEPATSSEATQVAKNTTHGLITSDIFDMSWSLILHMSNQKDPKFGQHANKKMKVSVQYDIPGTGRMMPAASSLQSSDSGYVKVWEAYQNSTASTFEGLLGKVDRLAFVAMNQHEIFEAMKQHNVCAVIRLPSHVLMLSISDPGTTWFGTLFPNEEMVNLETGTSGQQPLLSQQQSAATRKG</sequence>
<feature type="domain" description="Mediator of RNA polymerase II transcription subunit 25 von Willebrand factor type A" evidence="5">
    <location>
        <begin position="70"/>
        <end position="238"/>
    </location>
</feature>
<gene>
    <name evidence="6" type="ORF">E3N88_01909</name>
</gene>
<keyword evidence="4" id="KW-0732">Signal</keyword>
<keyword evidence="7" id="KW-1185">Reference proteome</keyword>
<dbReference type="GO" id="GO:0016592">
    <property type="term" value="C:mediator complex"/>
    <property type="evidence" value="ECO:0007669"/>
    <property type="project" value="TreeGrafter"/>
</dbReference>
<reference evidence="6 7" key="1">
    <citation type="submission" date="2019-05" db="EMBL/GenBank/DDBJ databases">
        <title>Mikania micrantha, genome provides insights into the molecular mechanism of rapid growth.</title>
        <authorList>
            <person name="Liu B."/>
        </authorList>
    </citation>
    <scope>NUCLEOTIDE SEQUENCE [LARGE SCALE GENOMIC DNA]</scope>
    <source>
        <strain evidence="6">NLD-2019</strain>
        <tissue evidence="6">Leaf</tissue>
    </source>
</reference>
<dbReference type="Proteomes" id="UP000326396">
    <property type="component" value="Linkage Group LG1"/>
</dbReference>
<proteinExistence type="inferred from homology"/>
<dbReference type="GO" id="GO:0005667">
    <property type="term" value="C:transcription regulator complex"/>
    <property type="evidence" value="ECO:0007669"/>
    <property type="project" value="TreeGrafter"/>
</dbReference>
<evidence type="ECO:0000313" key="7">
    <source>
        <dbReference type="Proteomes" id="UP000326396"/>
    </source>
</evidence>
<feature type="compositionally biased region" description="Low complexity" evidence="3">
    <location>
        <begin position="469"/>
        <end position="484"/>
    </location>
</feature>
<evidence type="ECO:0000256" key="1">
    <source>
        <dbReference type="ARBA" id="ARBA00009102"/>
    </source>
</evidence>
<dbReference type="Pfam" id="PF11265">
    <property type="entry name" value="Med25_VWA"/>
    <property type="match status" value="1"/>
</dbReference>
<dbReference type="GO" id="GO:0045944">
    <property type="term" value="P:positive regulation of transcription by RNA polymerase II"/>
    <property type="evidence" value="ECO:0007669"/>
    <property type="project" value="TreeGrafter"/>
</dbReference>
<comment type="similarity">
    <text evidence="1">Belongs to the Mediator complex subunit 25 family.</text>
</comment>
<evidence type="ECO:0000313" key="6">
    <source>
        <dbReference type="EMBL" id="KAD7478773.1"/>
    </source>
</evidence>
<feature type="chain" id="PRO_5024303741" description="Mediator of RNA polymerase II transcription subunit 25" evidence="4">
    <location>
        <begin position="21"/>
        <end position="484"/>
    </location>
</feature>
<comment type="caution">
    <text evidence="6">The sequence shown here is derived from an EMBL/GenBank/DDBJ whole genome shotgun (WGS) entry which is preliminary data.</text>
</comment>
<dbReference type="PANTHER" id="PTHR12433:SF11">
    <property type="entry name" value="MEDIATOR OF RNA POLYMERASE II TRANSCRIPTION SUBUNIT 25"/>
    <property type="match status" value="1"/>
</dbReference>
<evidence type="ECO:0000256" key="4">
    <source>
        <dbReference type="SAM" id="SignalP"/>
    </source>
</evidence>
<dbReference type="InterPro" id="IPR021419">
    <property type="entry name" value="Mediator_Med25_VWA"/>
</dbReference>
<feature type="signal peptide" evidence="4">
    <location>
        <begin position="1"/>
        <end position="20"/>
    </location>
</feature>
<dbReference type="AlphaFoldDB" id="A0A5N6Q2T8"/>
<dbReference type="OrthoDB" id="7690434at2759"/>
<protein>
    <recommendedName>
        <fullName evidence="2">Mediator of RNA polymerase II transcription subunit 25</fullName>
    </recommendedName>
</protein>
<name>A0A5N6Q2T8_9ASTR</name>
<evidence type="ECO:0000259" key="5">
    <source>
        <dbReference type="Pfam" id="PF11265"/>
    </source>
</evidence>
<feature type="region of interest" description="Disordered" evidence="3">
    <location>
        <begin position="464"/>
        <end position="484"/>
    </location>
</feature>
<organism evidence="6 7">
    <name type="scientific">Mikania micrantha</name>
    <name type="common">bitter vine</name>
    <dbReference type="NCBI Taxonomy" id="192012"/>
    <lineage>
        <taxon>Eukaryota</taxon>
        <taxon>Viridiplantae</taxon>
        <taxon>Streptophyta</taxon>
        <taxon>Embryophyta</taxon>
        <taxon>Tracheophyta</taxon>
        <taxon>Spermatophyta</taxon>
        <taxon>Magnoliopsida</taxon>
        <taxon>eudicotyledons</taxon>
        <taxon>Gunneridae</taxon>
        <taxon>Pentapetalae</taxon>
        <taxon>asterids</taxon>
        <taxon>campanulids</taxon>
        <taxon>Asterales</taxon>
        <taxon>Asteraceae</taxon>
        <taxon>Asteroideae</taxon>
        <taxon>Heliantheae alliance</taxon>
        <taxon>Eupatorieae</taxon>
        <taxon>Mikania</taxon>
    </lineage>
</organism>
<accession>A0A5N6Q2T8</accession>
<dbReference type="EMBL" id="SZYD01000001">
    <property type="protein sequence ID" value="KAD7478773.1"/>
    <property type="molecule type" value="Genomic_DNA"/>
</dbReference>
<evidence type="ECO:0000256" key="3">
    <source>
        <dbReference type="SAM" id="MobiDB-lite"/>
    </source>
</evidence>
<dbReference type="PANTHER" id="PTHR12433">
    <property type="entry name" value="MEDIATOR OF RNA POLYMERASE II TRANSCRIPTION SUBUNIT 25"/>
    <property type="match status" value="1"/>
</dbReference>
<evidence type="ECO:0000256" key="2">
    <source>
        <dbReference type="ARBA" id="ARBA00019694"/>
    </source>
</evidence>